<evidence type="ECO:0000313" key="4">
    <source>
        <dbReference type="EMBL" id="SCM16695.1"/>
    </source>
</evidence>
<evidence type="ECO:0000313" key="11">
    <source>
        <dbReference type="Proteomes" id="UP000516480"/>
    </source>
</evidence>
<feature type="transmembrane region" description="Helical" evidence="1">
    <location>
        <begin position="879"/>
        <end position="903"/>
    </location>
</feature>
<evidence type="ECO:0000313" key="10">
    <source>
        <dbReference type="Proteomes" id="UP000220214"/>
    </source>
</evidence>
<sequence>MSDNNDKNKCGGIKNILESIKESENTKDKFINILKLTKNINELNENDKLTVLKAVDPEFLCLLLRSKNEFKLFTIRLINSLVSTSTCIFLKRCIPYVNSIIYYYLTHIKNVNKKLKGFEKKTDKQNDNTHDNYQNEEYDAFEYECDTKDINILYNESLTFFLKIEPLLKNEYFIKTTYVNYENNDIDVDVEMYFFKKKLKKKYIEENDIQDLNCQQISSGSELEEQSDSSIFEDNNENNNSKEDGFCFPNEQICLIELFFDILKENIAIQIEKKRETKIEESQTSLQKCAEKICSEIGNSENVIKQNIDDLNIENILLTKDNINVSLLFLNNIILKVNYTKFIKEYFNLLNQIIENYGEEDIIDTAINCLTNLNIYIKNKNFQNVLNKNQIYKFYANVIYLFSEIKNIKKKKNLYKLYSTIYTCLNYIYENKNSSGIFKTPLSYMNVELYIFFEDVIKYLNNEKKHNFIFITNQFDGMIQLICNNIYNVVNFLNQCYLVSDKNGLRKNVEKYSTEKNHDQKINAAKSVGKFENVDKIDQWKNEEICKMEANDIYIIMTKIKRSIELLVEFFKDIKNIFKPCNKNCENFIAFKKKFDKEINSLICLFCNYLIHENVHYIDDFFNLLELFTICLEEQNFFYLVMVIKHIDADHYFNNKQFLTKVFLYIFNISMKNIIHINILFNLFNKCTYNVIDFIQINTQYCNINCTSNIYQKFKQNAKKEYDLIQISHIPIDKLNNISFVYLISQDEYNKKNNKETVENIINFSKNFFIYYYFNILHKNQEKVLSEIFDIYKDNYFNINNNYIQKNDQTFFLSIKVLLTISSLLFIRFDPFIVTSILDNHEIFFIQDCLIISLFNLKASKDDKKNNELMWINKKREKYFLKTLKLVYFLLYYNPYFVSLFIFRLKQAKHVSGNISFEITNTKMAKEHHISICAVLNKLVESYV</sequence>
<dbReference type="Proteomes" id="UP000219860">
    <property type="component" value="Chromosome 13"/>
</dbReference>
<dbReference type="PANTHER" id="PTHR36593">
    <property type="entry name" value="EXPORTED SERINE/THREONINE PROTEIN KINASE"/>
    <property type="match status" value="1"/>
</dbReference>
<dbReference type="EMBL" id="LT608149">
    <property type="protein sequence ID" value="SCL97852.1"/>
    <property type="molecule type" value="Genomic_DNA"/>
</dbReference>
<dbReference type="EMBL" id="LT614639">
    <property type="protein sequence ID" value="SCN27926.1"/>
    <property type="molecule type" value="Genomic_DNA"/>
</dbReference>
<dbReference type="OrthoDB" id="392774at2759"/>
<dbReference type="Proteomes" id="UP000219974">
    <property type="component" value="Chromosome 13"/>
</dbReference>
<keyword evidence="1" id="KW-0472">Membrane</keyword>
<dbReference type="EMBL" id="LT608277">
    <property type="protein sequence ID" value="SCM18493.1"/>
    <property type="molecule type" value="Genomic_DNA"/>
</dbReference>
<dbReference type="Proteomes" id="UP000069549">
    <property type="component" value="Chromosome 13"/>
</dbReference>
<evidence type="ECO:0000313" key="6">
    <source>
        <dbReference type="EMBL" id="SCN27926.1"/>
    </source>
</evidence>
<proteinExistence type="predicted"/>
<evidence type="ECO:0000313" key="3">
    <source>
        <dbReference type="EMBL" id="SCL97852.1"/>
    </source>
</evidence>
<organism evidence="2 7">
    <name type="scientific">Plasmodium berghei</name>
    <dbReference type="NCBI Taxonomy" id="5821"/>
    <lineage>
        <taxon>Eukaryota</taxon>
        <taxon>Sar</taxon>
        <taxon>Alveolata</taxon>
        <taxon>Apicomplexa</taxon>
        <taxon>Aconoidasida</taxon>
        <taxon>Haemosporida</taxon>
        <taxon>Plasmodiidae</taxon>
        <taxon>Plasmodium</taxon>
        <taxon>Plasmodium (Vinckeia)</taxon>
    </lineage>
</organism>
<gene>
    <name evidence="2" type="ORF">PBK173_000403100</name>
    <name evidence="6" type="ORF">PBNK65E_000391900</name>
    <name evidence="3" type="ORF">PBNK65NY_000391400</name>
    <name evidence="4" type="ORF">PBSP11A_000391800</name>
    <name evidence="5" type="ORF">PBSP11RLL_000392000</name>
</gene>
<evidence type="ECO:0000313" key="7">
    <source>
        <dbReference type="Proteomes" id="UP000069549"/>
    </source>
</evidence>
<protein>
    <submittedName>
        <fullName evidence="2">Uncharacterized protein</fullName>
    </submittedName>
</protein>
<feature type="transmembrane region" description="Helical" evidence="1">
    <location>
        <begin position="811"/>
        <end position="829"/>
    </location>
</feature>
<keyword evidence="1" id="KW-1133">Transmembrane helix</keyword>
<dbReference type="OMA" id="YMNVELY"/>
<feature type="transmembrane region" description="Helical" evidence="1">
    <location>
        <begin position="841"/>
        <end position="859"/>
    </location>
</feature>
<name>A0A113SNR0_PLABE</name>
<reference evidence="2 7" key="1">
    <citation type="submission" date="2016-02" db="EMBL/GenBank/DDBJ databases">
        <authorList>
            <consortium name="Pathogen Informatics"/>
        </authorList>
    </citation>
    <scope>NUCLEOTIDE SEQUENCE [LARGE SCALE GENOMIC DNA]</scope>
    <source>
        <strain evidence="2 7">K173</strain>
        <strain evidence="3 11">NK65 ny</strain>
        <strain evidence="6 10">NK65e</strain>
        <strain evidence="4 8">SP11 Antwerpcl1</strain>
        <strain evidence="5 9">SP11 RLL</strain>
    </source>
</reference>
<evidence type="ECO:0000313" key="5">
    <source>
        <dbReference type="EMBL" id="SCM18493.1"/>
    </source>
</evidence>
<dbReference type="EMBL" id="LT608261">
    <property type="protein sequence ID" value="SCM16695.1"/>
    <property type="molecule type" value="Genomic_DNA"/>
</dbReference>
<dbReference type="EMBL" id="LT160033">
    <property type="protein sequence ID" value="CXI99307.1"/>
    <property type="molecule type" value="Genomic_DNA"/>
</dbReference>
<dbReference type="AlphaFoldDB" id="A0A113SNR0"/>
<dbReference type="PANTHER" id="PTHR36593:SF1">
    <property type="entry name" value="EXPORTED SERINE_THREONINE PROTEIN KINASE"/>
    <property type="match status" value="1"/>
</dbReference>
<evidence type="ECO:0000313" key="2">
    <source>
        <dbReference type="EMBL" id="CXI99307.1"/>
    </source>
</evidence>
<evidence type="ECO:0000313" key="9">
    <source>
        <dbReference type="Proteomes" id="UP000219974"/>
    </source>
</evidence>
<accession>A0A113SNR0</accession>
<dbReference type="Proteomes" id="UP000516480">
    <property type="component" value="Chromosome 13"/>
</dbReference>
<dbReference type="Proteomes" id="UP000220214">
    <property type="component" value="Chromosome 13"/>
</dbReference>
<evidence type="ECO:0000313" key="8">
    <source>
        <dbReference type="Proteomes" id="UP000219860"/>
    </source>
</evidence>
<evidence type="ECO:0000256" key="1">
    <source>
        <dbReference type="SAM" id="Phobius"/>
    </source>
</evidence>
<dbReference type="VEuPathDB" id="PlasmoDB:PBANKA_1342200"/>
<keyword evidence="1" id="KW-0812">Transmembrane</keyword>